<dbReference type="AlphaFoldDB" id="A0A1X9NED3"/>
<proteinExistence type="predicted"/>
<dbReference type="PANTHER" id="PTHR36573">
    <property type="entry name" value="INTERMEMBRANE PHOSPHOLIPID TRANSPORT SYSTEM BINDING PROTEIN MLAC"/>
    <property type="match status" value="1"/>
</dbReference>
<accession>A0A1X9NED3</accession>
<dbReference type="InterPro" id="IPR042245">
    <property type="entry name" value="Tgt2/MlaC_sf"/>
</dbReference>
<dbReference type="Pfam" id="PF05494">
    <property type="entry name" value="MlaC"/>
    <property type="match status" value="1"/>
</dbReference>
<dbReference type="Gene3D" id="3.10.450.710">
    <property type="entry name" value="Tgt2/MlaC"/>
    <property type="match status" value="1"/>
</dbReference>
<dbReference type="KEGG" id="osg:BST96_12505"/>
<dbReference type="EMBL" id="CP019343">
    <property type="protein sequence ID" value="ARN76398.1"/>
    <property type="molecule type" value="Genomic_DNA"/>
</dbReference>
<protein>
    <submittedName>
        <fullName evidence="1">Toluene tolerance protein</fullName>
    </submittedName>
</protein>
<dbReference type="PANTHER" id="PTHR36573:SF1">
    <property type="entry name" value="INTERMEMBRANE PHOSPHOLIPID TRANSPORT SYSTEM BINDING PROTEIN MLAC"/>
    <property type="match status" value="1"/>
</dbReference>
<name>A0A1X9NED3_9GAMM</name>
<evidence type="ECO:0000313" key="2">
    <source>
        <dbReference type="Proteomes" id="UP000193450"/>
    </source>
</evidence>
<dbReference type="PIRSF" id="PIRSF004649">
    <property type="entry name" value="MlaC"/>
    <property type="match status" value="1"/>
</dbReference>
<sequence>MVSLSAATAMAQSVPAAAQQAPSANDVVQATTDRVMKIITDAQVYYETDPNRFYLEIEAVLADVVDFNSFARGVMGPYASKKQYMALKTPEEKNAFKGRMKRFADTFKDGLVQTYAKGLLAFNGNRIEVLPPAEGAATEGSVTVIQHIYGESEKPYVVQYKMRKNRSGEWKLRNVTIEAINLGKVYQSQFSSAAKQYNGDIDAVIDNWSVDPTSKDADA</sequence>
<dbReference type="Proteomes" id="UP000193450">
    <property type="component" value="Chromosome"/>
</dbReference>
<keyword evidence="2" id="KW-1185">Reference proteome</keyword>
<organism evidence="1 2">
    <name type="scientific">Oceanicoccus sagamiensis</name>
    <dbReference type="NCBI Taxonomy" id="716816"/>
    <lineage>
        <taxon>Bacteria</taxon>
        <taxon>Pseudomonadati</taxon>
        <taxon>Pseudomonadota</taxon>
        <taxon>Gammaproteobacteria</taxon>
        <taxon>Cellvibrionales</taxon>
        <taxon>Spongiibacteraceae</taxon>
        <taxon>Oceanicoccus</taxon>
    </lineage>
</organism>
<dbReference type="STRING" id="716816.BST96_12505"/>
<dbReference type="InterPro" id="IPR008869">
    <property type="entry name" value="MlaC/ttg2D"/>
</dbReference>
<evidence type="ECO:0000313" key="1">
    <source>
        <dbReference type="EMBL" id="ARN76398.1"/>
    </source>
</evidence>
<reference evidence="1 2" key="1">
    <citation type="submission" date="2016-11" db="EMBL/GenBank/DDBJ databases">
        <title>Trade-off between light-utilization and light-protection in marine flavobacteria.</title>
        <authorList>
            <person name="Kumagai Y."/>
        </authorList>
    </citation>
    <scope>NUCLEOTIDE SEQUENCE [LARGE SCALE GENOMIC DNA]</scope>
    <source>
        <strain evidence="1 2">NBRC 107125</strain>
    </source>
</reference>
<gene>
    <name evidence="1" type="ORF">BST96_12505</name>
</gene>